<dbReference type="OrthoDB" id="9808398at2"/>
<name>A0A1I0DLW2_9BACI</name>
<feature type="domain" description="AB hydrolase-1" evidence="4">
    <location>
        <begin position="20"/>
        <end position="251"/>
    </location>
</feature>
<dbReference type="RefSeq" id="WP_090869750.1">
    <property type="nucleotide sequence ID" value="NZ_FOHE01000009.1"/>
</dbReference>
<dbReference type="Proteomes" id="UP000198618">
    <property type="component" value="Unassembled WGS sequence"/>
</dbReference>
<comment type="function">
    <text evidence="3">Catalyzes a proton abstraction reaction that results in 2,5-elimination of pyruvate from 2-succinyl-5-enolpyruvyl-6-hydroxy-3-cyclohexene-1-carboxylate (SEPHCHC) and the formation of 2-succinyl-6-hydroxy-2,4-cyclohexadiene-1-carboxylate (SHCHC).</text>
</comment>
<evidence type="ECO:0000256" key="1">
    <source>
        <dbReference type="ARBA" id="ARBA00022428"/>
    </source>
</evidence>
<dbReference type="EMBL" id="FOHE01000009">
    <property type="protein sequence ID" value="SET33495.1"/>
    <property type="molecule type" value="Genomic_DNA"/>
</dbReference>
<keyword evidence="1 3" id="KW-0474">Menaquinone biosynthesis</keyword>
<evidence type="ECO:0000259" key="4">
    <source>
        <dbReference type="Pfam" id="PF00561"/>
    </source>
</evidence>
<dbReference type="InterPro" id="IPR029058">
    <property type="entry name" value="AB_hydrolase_fold"/>
</dbReference>
<gene>
    <name evidence="3" type="primary">menH</name>
    <name evidence="5" type="ORF">SAMN05216389_10931</name>
</gene>
<dbReference type="STRING" id="930131.SAMN05216389_10931"/>
<organism evidence="5 6">
    <name type="scientific">Oceanobacillus limi</name>
    <dbReference type="NCBI Taxonomy" id="930131"/>
    <lineage>
        <taxon>Bacteria</taxon>
        <taxon>Bacillati</taxon>
        <taxon>Bacillota</taxon>
        <taxon>Bacilli</taxon>
        <taxon>Bacillales</taxon>
        <taxon>Bacillaceae</taxon>
        <taxon>Oceanobacillus</taxon>
    </lineage>
</organism>
<comment type="similarity">
    <text evidence="3">Belongs to the AB hydrolase superfamily. MenH family.</text>
</comment>
<sequence length="266" mass="30498">MKFSVGDATYWYEVHGSGEPIVLLHGFTGSTKTWAPFVTDWENDFQIITIDLPGHGRTQIDTPRSMEACCEDLSQLFEHLSLHSFHLIGYSMGGRTALSFAMLYPNYINSLILESSSPGLEMEEDRHKRQVNDETLAQRIEKEGVASFVKFWENIPLFETQKKLDEHIQRSIREERLAQSKEGLASSLRFMGTGSQPNWWGKLNTLKQPVLLIVGELDEKFVRMNQRMRESLPNSQLIVVNNAGHAIHVEQPEIFGKIVKEFIFDR</sequence>
<comment type="subunit">
    <text evidence="3">Monomer.</text>
</comment>
<dbReference type="PANTHER" id="PTHR42916">
    <property type="entry name" value="2-SUCCINYL-5-ENOLPYRUVYL-6-HYDROXY-3-CYCLOHEXENE-1-CARBOXYLATE SYNTHASE"/>
    <property type="match status" value="1"/>
</dbReference>
<dbReference type="GO" id="GO:0070205">
    <property type="term" value="F:2-succinyl-6-hydroxy-2,4-cyclohexadiene-1-carboxylate synthase activity"/>
    <property type="evidence" value="ECO:0007669"/>
    <property type="project" value="UniProtKB-UniRule"/>
</dbReference>
<dbReference type="NCBIfam" id="TIGR03695">
    <property type="entry name" value="menH_SHCHC"/>
    <property type="match status" value="1"/>
</dbReference>
<keyword evidence="6" id="KW-1185">Reference proteome</keyword>
<dbReference type="InterPro" id="IPR000639">
    <property type="entry name" value="Epox_hydrolase-like"/>
</dbReference>
<comment type="pathway">
    <text evidence="3">Quinol/quinone metabolism; menaquinone biosynthesis.</text>
</comment>
<comment type="pathway">
    <text evidence="3">Quinol/quinone metabolism; 1,4-dihydroxy-2-naphthoate biosynthesis; 1,4-dihydroxy-2-naphthoate from chorismate: step 3/7.</text>
</comment>
<evidence type="ECO:0000313" key="5">
    <source>
        <dbReference type="EMBL" id="SET33495.1"/>
    </source>
</evidence>
<dbReference type="EC" id="4.2.99.20" evidence="3"/>
<proteinExistence type="inferred from homology"/>
<dbReference type="GO" id="GO:0009234">
    <property type="term" value="P:menaquinone biosynthetic process"/>
    <property type="evidence" value="ECO:0007669"/>
    <property type="project" value="UniProtKB-UniRule"/>
</dbReference>
<dbReference type="HAMAP" id="MF_01660">
    <property type="entry name" value="MenH"/>
    <property type="match status" value="1"/>
</dbReference>
<reference evidence="5 6" key="1">
    <citation type="submission" date="2016-10" db="EMBL/GenBank/DDBJ databases">
        <authorList>
            <person name="de Groot N.N."/>
        </authorList>
    </citation>
    <scope>NUCLEOTIDE SEQUENCE [LARGE SCALE GENOMIC DNA]</scope>
    <source>
        <strain evidence="5 6">IBRC-M 10780</strain>
    </source>
</reference>
<dbReference type="PANTHER" id="PTHR42916:SF1">
    <property type="entry name" value="PROTEIN PHYLLO, CHLOROPLASTIC"/>
    <property type="match status" value="1"/>
</dbReference>
<dbReference type="Gene3D" id="3.40.50.1820">
    <property type="entry name" value="alpha/beta hydrolase"/>
    <property type="match status" value="1"/>
</dbReference>
<dbReference type="AlphaFoldDB" id="A0A1I0DLW2"/>
<evidence type="ECO:0000256" key="2">
    <source>
        <dbReference type="ARBA" id="ARBA00023239"/>
    </source>
</evidence>
<dbReference type="PRINTS" id="PR00111">
    <property type="entry name" value="ABHYDROLASE"/>
</dbReference>
<accession>A0A1I0DLW2</accession>
<evidence type="ECO:0000256" key="3">
    <source>
        <dbReference type="HAMAP-Rule" id="MF_01660"/>
    </source>
</evidence>
<dbReference type="Pfam" id="PF00561">
    <property type="entry name" value="Abhydrolase_1"/>
    <property type="match status" value="1"/>
</dbReference>
<dbReference type="UniPathway" id="UPA00079"/>
<dbReference type="InterPro" id="IPR022485">
    <property type="entry name" value="SHCHC_synthase_MenH"/>
</dbReference>
<dbReference type="UniPathway" id="UPA01057">
    <property type="reaction ID" value="UER00900"/>
</dbReference>
<dbReference type="SUPFAM" id="SSF53474">
    <property type="entry name" value="alpha/beta-Hydrolases"/>
    <property type="match status" value="1"/>
</dbReference>
<protein>
    <recommendedName>
        <fullName evidence="3">Putative 2-succinyl-6-hydroxy-2,4-cyclohexadiene-1-carboxylate synthase</fullName>
        <shortName evidence="3">SHCHC synthase</shortName>
        <ecNumber evidence="3">4.2.99.20</ecNumber>
    </recommendedName>
</protein>
<keyword evidence="2 3" id="KW-0456">Lyase</keyword>
<dbReference type="InterPro" id="IPR000073">
    <property type="entry name" value="AB_hydrolase_1"/>
</dbReference>
<comment type="catalytic activity">
    <reaction evidence="3">
        <text>5-enolpyruvoyl-6-hydroxy-2-succinyl-cyclohex-3-ene-1-carboxylate = (1R,6R)-6-hydroxy-2-succinyl-cyclohexa-2,4-diene-1-carboxylate + pyruvate</text>
        <dbReference type="Rhea" id="RHEA:25597"/>
        <dbReference type="ChEBI" id="CHEBI:15361"/>
        <dbReference type="ChEBI" id="CHEBI:58689"/>
        <dbReference type="ChEBI" id="CHEBI:58818"/>
        <dbReference type="EC" id="4.2.99.20"/>
    </reaction>
</comment>
<evidence type="ECO:0000313" key="6">
    <source>
        <dbReference type="Proteomes" id="UP000198618"/>
    </source>
</evidence>
<dbReference type="PRINTS" id="PR00412">
    <property type="entry name" value="EPOXHYDRLASE"/>
</dbReference>